<dbReference type="AlphaFoldDB" id="A0A1I6E0P3"/>
<keyword evidence="1" id="KW-1133">Transmembrane helix</keyword>
<evidence type="ECO:0000256" key="1">
    <source>
        <dbReference type="SAM" id="Phobius"/>
    </source>
</evidence>
<keyword evidence="4" id="KW-1185">Reference proteome</keyword>
<dbReference type="OrthoDB" id="7360463at2"/>
<organism evidence="3 4">
    <name type="scientific">Poseidonocella sedimentorum</name>
    <dbReference type="NCBI Taxonomy" id="871652"/>
    <lineage>
        <taxon>Bacteria</taxon>
        <taxon>Pseudomonadati</taxon>
        <taxon>Pseudomonadota</taxon>
        <taxon>Alphaproteobacteria</taxon>
        <taxon>Rhodobacterales</taxon>
        <taxon>Roseobacteraceae</taxon>
        <taxon>Poseidonocella</taxon>
    </lineage>
</organism>
<protein>
    <recommendedName>
        <fullName evidence="2">DUF2062 domain-containing protein</fullName>
    </recommendedName>
</protein>
<keyword evidence="1" id="KW-0472">Membrane</keyword>
<dbReference type="RefSeq" id="WP_092080501.1">
    <property type="nucleotide sequence ID" value="NZ_FOYI01000006.1"/>
</dbReference>
<name>A0A1I6E0P3_9RHOB</name>
<dbReference type="STRING" id="871652.SAMN04515673_106178"/>
<dbReference type="EMBL" id="FOYI01000006">
    <property type="protein sequence ID" value="SFR11255.1"/>
    <property type="molecule type" value="Genomic_DNA"/>
</dbReference>
<accession>A0A1I6E0P3</accession>
<feature type="transmembrane region" description="Helical" evidence="1">
    <location>
        <begin position="158"/>
        <end position="184"/>
    </location>
</feature>
<sequence length="216" mass="24294">MVFKRRNKRGALRIAAEFLYPRGGWTRAFHYVRHRLTRLPGTPEMIGRGIAVGVFTAFTPFYGLHFFIAALLALIVRGNVLAAILGTFFGNPLTYVPIAVISLKFGHFLLGTHFTDSDRSLFGKFRGAAHDLLANIGAIFDHRAQDWAQLRIFWDEVFWPYLLGGILPGLISALVMYALCVPVIRVYQNRRKGMIKAKWDALRAKKKQADATAGTE</sequence>
<dbReference type="InterPro" id="IPR018639">
    <property type="entry name" value="DUF2062"/>
</dbReference>
<dbReference type="PANTHER" id="PTHR40547:SF1">
    <property type="entry name" value="SLL0298 PROTEIN"/>
    <property type="match status" value="1"/>
</dbReference>
<dbReference type="Proteomes" id="UP000199302">
    <property type="component" value="Unassembled WGS sequence"/>
</dbReference>
<evidence type="ECO:0000259" key="2">
    <source>
        <dbReference type="Pfam" id="PF09835"/>
    </source>
</evidence>
<reference evidence="3 4" key="1">
    <citation type="submission" date="2016-10" db="EMBL/GenBank/DDBJ databases">
        <authorList>
            <person name="de Groot N.N."/>
        </authorList>
    </citation>
    <scope>NUCLEOTIDE SEQUENCE [LARGE SCALE GENOMIC DNA]</scope>
    <source>
        <strain evidence="4">KMM 9023,NRIC 0796,JCM 17311,KCTC 23692</strain>
    </source>
</reference>
<evidence type="ECO:0000313" key="4">
    <source>
        <dbReference type="Proteomes" id="UP000199302"/>
    </source>
</evidence>
<gene>
    <name evidence="3" type="ORF">SAMN04515673_106178</name>
</gene>
<proteinExistence type="predicted"/>
<feature type="domain" description="DUF2062" evidence="2">
    <location>
        <begin position="27"/>
        <end position="191"/>
    </location>
</feature>
<dbReference type="PANTHER" id="PTHR40547">
    <property type="entry name" value="SLL0298 PROTEIN"/>
    <property type="match status" value="1"/>
</dbReference>
<dbReference type="Pfam" id="PF09835">
    <property type="entry name" value="DUF2062"/>
    <property type="match status" value="1"/>
</dbReference>
<evidence type="ECO:0000313" key="3">
    <source>
        <dbReference type="EMBL" id="SFR11255.1"/>
    </source>
</evidence>
<keyword evidence="1" id="KW-0812">Transmembrane</keyword>